<evidence type="ECO:0000259" key="4">
    <source>
        <dbReference type="Pfam" id="PF21046"/>
    </source>
</evidence>
<proteinExistence type="predicted"/>
<dbReference type="InterPro" id="IPR048380">
    <property type="entry name" value="Rad26-like_N"/>
</dbReference>
<comment type="caution">
    <text evidence="6">The sequence shown here is derived from an EMBL/GenBank/DDBJ whole genome shotgun (WGS) entry which is preliminary data.</text>
</comment>
<feature type="compositionally biased region" description="Basic and acidic residues" evidence="2">
    <location>
        <begin position="689"/>
        <end position="699"/>
    </location>
</feature>
<feature type="compositionally biased region" description="Polar residues" evidence="2">
    <location>
        <begin position="700"/>
        <end position="716"/>
    </location>
</feature>
<dbReference type="Pfam" id="PF12331">
    <property type="entry name" value="Rad26-like_helical_rpts"/>
    <property type="match status" value="1"/>
</dbReference>
<feature type="domain" description="Rad26-like C-terminal" evidence="4">
    <location>
        <begin position="776"/>
        <end position="839"/>
    </location>
</feature>
<dbReference type="Pfam" id="PF21046">
    <property type="entry name" value="Rad26-like_C"/>
    <property type="match status" value="1"/>
</dbReference>
<organism evidence="6 7">
    <name type="scientific">Diplogelasinospora grovesii</name>
    <dbReference type="NCBI Taxonomy" id="303347"/>
    <lineage>
        <taxon>Eukaryota</taxon>
        <taxon>Fungi</taxon>
        <taxon>Dikarya</taxon>
        <taxon>Ascomycota</taxon>
        <taxon>Pezizomycotina</taxon>
        <taxon>Sordariomycetes</taxon>
        <taxon>Sordariomycetidae</taxon>
        <taxon>Sordariales</taxon>
        <taxon>Diplogelasinosporaceae</taxon>
        <taxon>Diplogelasinospora</taxon>
    </lineage>
</organism>
<evidence type="ECO:0000313" key="7">
    <source>
        <dbReference type="Proteomes" id="UP001303473"/>
    </source>
</evidence>
<evidence type="ECO:0000256" key="1">
    <source>
        <dbReference type="SAM" id="Coils"/>
    </source>
</evidence>
<evidence type="ECO:0000259" key="3">
    <source>
        <dbReference type="Pfam" id="PF12331"/>
    </source>
</evidence>
<evidence type="ECO:0000313" key="6">
    <source>
        <dbReference type="EMBL" id="KAK3935275.1"/>
    </source>
</evidence>
<feature type="domain" description="Rad26-like helical repeats" evidence="3">
    <location>
        <begin position="459"/>
        <end position="765"/>
    </location>
</feature>
<evidence type="ECO:0008006" key="8">
    <source>
        <dbReference type="Google" id="ProtNLM"/>
    </source>
</evidence>
<dbReference type="AlphaFoldDB" id="A0AAN6MXE7"/>
<gene>
    <name evidence="6" type="ORF">QBC46DRAFT_272080</name>
</gene>
<name>A0AAN6MXE7_9PEZI</name>
<reference evidence="7" key="1">
    <citation type="journal article" date="2023" name="Mol. Phylogenet. Evol.">
        <title>Genome-scale phylogeny and comparative genomics of the fungal order Sordariales.</title>
        <authorList>
            <person name="Hensen N."/>
            <person name="Bonometti L."/>
            <person name="Westerberg I."/>
            <person name="Brannstrom I.O."/>
            <person name="Guillou S."/>
            <person name="Cros-Aarteil S."/>
            <person name="Calhoun S."/>
            <person name="Haridas S."/>
            <person name="Kuo A."/>
            <person name="Mondo S."/>
            <person name="Pangilinan J."/>
            <person name="Riley R."/>
            <person name="LaButti K."/>
            <person name="Andreopoulos B."/>
            <person name="Lipzen A."/>
            <person name="Chen C."/>
            <person name="Yan M."/>
            <person name="Daum C."/>
            <person name="Ng V."/>
            <person name="Clum A."/>
            <person name="Steindorff A."/>
            <person name="Ohm R.A."/>
            <person name="Martin F."/>
            <person name="Silar P."/>
            <person name="Natvig D.O."/>
            <person name="Lalanne C."/>
            <person name="Gautier V."/>
            <person name="Ament-Velasquez S.L."/>
            <person name="Kruys A."/>
            <person name="Hutchinson M.I."/>
            <person name="Powell A.J."/>
            <person name="Barry K."/>
            <person name="Miller A.N."/>
            <person name="Grigoriev I.V."/>
            <person name="Debuchy R."/>
            <person name="Gladieux P."/>
            <person name="Hiltunen Thoren M."/>
            <person name="Johannesson H."/>
        </authorList>
    </citation>
    <scope>NUCLEOTIDE SEQUENCE [LARGE SCALE GENOMIC DNA]</scope>
    <source>
        <strain evidence="7">CBS 340.73</strain>
    </source>
</reference>
<dbReference type="InterPro" id="IPR048379">
    <property type="entry name" value="Rad26-like_C"/>
</dbReference>
<dbReference type="Pfam" id="PF21048">
    <property type="entry name" value="Rad26-like_N"/>
    <property type="match status" value="1"/>
</dbReference>
<dbReference type="InterPro" id="IPR022093">
    <property type="entry name" value="Rad26-like_helical"/>
</dbReference>
<dbReference type="EMBL" id="MU853930">
    <property type="protein sequence ID" value="KAK3935275.1"/>
    <property type="molecule type" value="Genomic_DNA"/>
</dbReference>
<feature type="compositionally biased region" description="Pro residues" evidence="2">
    <location>
        <begin position="98"/>
        <end position="125"/>
    </location>
</feature>
<dbReference type="Proteomes" id="UP001303473">
    <property type="component" value="Unassembled WGS sequence"/>
</dbReference>
<feature type="region of interest" description="Disordered" evidence="2">
    <location>
        <begin position="677"/>
        <end position="739"/>
    </location>
</feature>
<feature type="region of interest" description="Disordered" evidence="2">
    <location>
        <begin position="63"/>
        <end position="133"/>
    </location>
</feature>
<keyword evidence="7" id="KW-1185">Reference proteome</keyword>
<keyword evidence="1" id="KW-0175">Coiled coil</keyword>
<accession>A0AAN6MXE7</accession>
<evidence type="ECO:0000256" key="2">
    <source>
        <dbReference type="SAM" id="MobiDB-lite"/>
    </source>
</evidence>
<sequence>MDYFSDDEFEDLNDNVLQELENNAIQFTQAQRLAQSQVAPHDQHAALGYSFVDDDLDDSVVLDELAQPPPQPPSLAGQQPRNQQSQQMIAIHAARPQYPTPSRPAPPPLPPQRGPPWPYHPQPRPPHSESQFVRPPLPIARPYALQSSEAIQPTVAAKQNELITQLQAQLAALETELTAARGEAALMRSRCVKAQALHDAEVARLKKQAAEQIAKQQRAVEAALAAEKATATALKFARQDLKEELGRAKTKKKDGPATPKKQKDRAMADGFDGVELMPSPSKGQAQKRKDHRPAAIPFGEGSPGKGKRKRPIVDSPIFALETHSEDVPNLDTAAEAPTPAAGSLFRHRMPFNFLKLVLAHSPPQEESLTFDLLSRFAFPSQPSHTLASIIFKKFPMMGTLQEPLTLLTDFAESMIDMWQQCLSEKYHAPIYYLAALVLYTLEFNTVDVAPHILSSLVPVCTTTCSLVARPRFSSADGDLSDHPDGGVRQLYLDIDVTQSLSLLYLTALGCALPTVRDSDEPLPLESSPDVLFWKTMDLEFVFLMLSPTQPEPDWFKMLSLLRTSVFHDSIGPIPDPVSATTYYDFGNGRSEPLTRELVARGIIDRVAYYLTDLPRWAPRDSEKEVLVRLEALKALKTFAVSEFGLLQIAQNDGAISQLVLGLSWAVDRLYDMDDIPSIRKPMPDLADPAESRVEQESKESGAQNLERQDPDSTQEMQLDGEPQPTAPDVEAQGSSRSRLVPGHNQQVYSLLCRVIAHATSFLHDLVTDPLTADSMNMPAKLAASRGGAQRYLLTLARLNFAEEDLVLESGIDAQTVDFAHELLELAVTPEEAKQISQAFGAS</sequence>
<feature type="region of interest" description="Disordered" evidence="2">
    <location>
        <begin position="245"/>
        <end position="310"/>
    </location>
</feature>
<feature type="coiled-coil region" evidence="1">
    <location>
        <begin position="156"/>
        <end position="226"/>
    </location>
</feature>
<evidence type="ECO:0000259" key="5">
    <source>
        <dbReference type="Pfam" id="PF21048"/>
    </source>
</evidence>
<protein>
    <recommendedName>
        <fullName evidence="8">DNA repair protein Rad26</fullName>
    </recommendedName>
</protein>
<feature type="domain" description="Rad26-like N-terminal" evidence="5">
    <location>
        <begin position="353"/>
        <end position="399"/>
    </location>
</feature>